<dbReference type="Proteomes" id="UP001611075">
    <property type="component" value="Unassembled WGS sequence"/>
</dbReference>
<evidence type="ECO:0000313" key="1">
    <source>
        <dbReference type="EMBL" id="MFI0793733.1"/>
    </source>
</evidence>
<sequence>MSYRVVDLDADQRVDALLVDGSRVVERVGVPPSGVFRFHHPVSADPDAGVVVVETAPGLRVAVLNPGRADLALPATVSVTFTCPAPPPGTRLWVDPVRLHAVPDHVIPALRSHPDGTVALHLIDRLLLGTPEQLALHPGCYRVSGGVIALHPHQTSVSLAAVDLGGRRVPADQDGTVILDVSAATTVVLLFASDAHRNG</sequence>
<reference evidence="1 2" key="1">
    <citation type="submission" date="2024-10" db="EMBL/GenBank/DDBJ databases">
        <title>The Natural Products Discovery Center: Release of the First 8490 Sequenced Strains for Exploring Actinobacteria Biosynthetic Diversity.</title>
        <authorList>
            <person name="Kalkreuter E."/>
            <person name="Kautsar S.A."/>
            <person name="Yang D."/>
            <person name="Bader C.D."/>
            <person name="Teijaro C.N."/>
            <person name="Fluegel L."/>
            <person name="Davis C.M."/>
            <person name="Simpson J.R."/>
            <person name="Lauterbach L."/>
            <person name="Steele A.D."/>
            <person name="Gui C."/>
            <person name="Meng S."/>
            <person name="Li G."/>
            <person name="Viehrig K."/>
            <person name="Ye F."/>
            <person name="Su P."/>
            <person name="Kiefer A.F."/>
            <person name="Nichols A."/>
            <person name="Cepeda A.J."/>
            <person name="Yan W."/>
            <person name="Fan B."/>
            <person name="Jiang Y."/>
            <person name="Adhikari A."/>
            <person name="Zheng C.-J."/>
            <person name="Schuster L."/>
            <person name="Cowan T.M."/>
            <person name="Smanski M.J."/>
            <person name="Chevrette M.G."/>
            <person name="De Carvalho L.P.S."/>
            <person name="Shen B."/>
        </authorList>
    </citation>
    <scope>NUCLEOTIDE SEQUENCE [LARGE SCALE GENOMIC DNA]</scope>
    <source>
        <strain evidence="1 2">NPDC021253</strain>
    </source>
</reference>
<proteinExistence type="predicted"/>
<accession>A0ABW7SP74</accession>
<gene>
    <name evidence="1" type="ORF">ACH4OY_13735</name>
</gene>
<protein>
    <submittedName>
        <fullName evidence="1">Uncharacterized protein</fullName>
    </submittedName>
</protein>
<comment type="caution">
    <text evidence="1">The sequence shown here is derived from an EMBL/GenBank/DDBJ whole genome shotgun (WGS) entry which is preliminary data.</text>
</comment>
<dbReference type="EMBL" id="JBIRPU010000007">
    <property type="protein sequence ID" value="MFI0793733.1"/>
    <property type="molecule type" value="Genomic_DNA"/>
</dbReference>
<organism evidence="1 2">
    <name type="scientific">Micromonospora rubida</name>
    <dbReference type="NCBI Taxonomy" id="2697657"/>
    <lineage>
        <taxon>Bacteria</taxon>
        <taxon>Bacillati</taxon>
        <taxon>Actinomycetota</taxon>
        <taxon>Actinomycetes</taxon>
        <taxon>Micromonosporales</taxon>
        <taxon>Micromonosporaceae</taxon>
        <taxon>Micromonospora</taxon>
    </lineage>
</organism>
<evidence type="ECO:0000313" key="2">
    <source>
        <dbReference type="Proteomes" id="UP001611075"/>
    </source>
</evidence>
<name>A0ABW7SP74_9ACTN</name>
<keyword evidence="2" id="KW-1185">Reference proteome</keyword>
<dbReference type="RefSeq" id="WP_396679412.1">
    <property type="nucleotide sequence ID" value="NZ_JBIRPU010000007.1"/>
</dbReference>